<accession>A0A7H1N0L5</accession>
<dbReference type="Pfam" id="PF21226">
    <property type="entry name" value="MalQ_N"/>
    <property type="match status" value="1"/>
</dbReference>
<protein>
    <recommendedName>
        <fullName evidence="1">MalQ N-terminal beta-sandwich domain-containing protein</fullName>
    </recommendedName>
</protein>
<evidence type="ECO:0000259" key="1">
    <source>
        <dbReference type="Pfam" id="PF21226"/>
    </source>
</evidence>
<reference evidence="2 3" key="1">
    <citation type="submission" date="2020-05" db="EMBL/GenBank/DDBJ databases">
        <title>Complete closed genome sequence of Defluviicoccus vanus.</title>
        <authorList>
            <person name="Bessarab I."/>
            <person name="Arumugam K."/>
            <person name="Maszenan A.M."/>
            <person name="Seviour R.J."/>
            <person name="Williams R.B."/>
        </authorList>
    </citation>
    <scope>NUCLEOTIDE SEQUENCE [LARGE SCALE GENOMIC DNA]</scope>
    <source>
        <strain evidence="2 3">Ben 114</strain>
    </source>
</reference>
<feature type="domain" description="MalQ N-terminal beta-sandwich" evidence="1">
    <location>
        <begin position="3"/>
        <end position="65"/>
    </location>
</feature>
<organism evidence="2 3">
    <name type="scientific">Defluviicoccus vanus</name>
    <dbReference type="NCBI Taxonomy" id="111831"/>
    <lineage>
        <taxon>Bacteria</taxon>
        <taxon>Pseudomonadati</taxon>
        <taxon>Pseudomonadota</taxon>
        <taxon>Alphaproteobacteria</taxon>
        <taxon>Rhodospirillales</taxon>
        <taxon>Rhodospirillaceae</taxon>
        <taxon>Defluviicoccus</taxon>
    </lineage>
</organism>
<dbReference type="InterPro" id="IPR048458">
    <property type="entry name" value="MalQ_N"/>
</dbReference>
<dbReference type="Proteomes" id="UP000516369">
    <property type="component" value="Chromosome"/>
</dbReference>
<name>A0A7H1N0L5_9PROT</name>
<proteinExistence type="predicted"/>
<dbReference type="KEGG" id="dvn:HQ394_07810"/>
<gene>
    <name evidence="2" type="ORF">HQ394_07810</name>
</gene>
<dbReference type="EMBL" id="CP053923">
    <property type="protein sequence ID" value="QNT69251.1"/>
    <property type="molecule type" value="Genomic_DNA"/>
</dbReference>
<evidence type="ECO:0000313" key="2">
    <source>
        <dbReference type="EMBL" id="QNT69251.1"/>
    </source>
</evidence>
<dbReference type="AlphaFoldDB" id="A0A7H1N0L5"/>
<keyword evidence="3" id="KW-1185">Reference proteome</keyword>
<sequence length="98" mass="10518">MIEESGLRHELIVQPDDAPLTDRRVVDGEERVLLSVVLPLDLPPGYHSLRLAETFDGSTQIIVAPQQAYLPPVLAEGACLGLGSSALYPATSGQLGRR</sequence>
<evidence type="ECO:0000313" key="3">
    <source>
        <dbReference type="Proteomes" id="UP000516369"/>
    </source>
</evidence>